<organism evidence="2 3">
    <name type="scientific">Kordia periserrulae</name>
    <dbReference type="NCBI Taxonomy" id="701523"/>
    <lineage>
        <taxon>Bacteria</taxon>
        <taxon>Pseudomonadati</taxon>
        <taxon>Bacteroidota</taxon>
        <taxon>Flavobacteriia</taxon>
        <taxon>Flavobacteriales</taxon>
        <taxon>Flavobacteriaceae</taxon>
        <taxon>Kordia</taxon>
    </lineage>
</organism>
<evidence type="ECO:0000313" key="2">
    <source>
        <dbReference type="EMBL" id="PTX60967.1"/>
    </source>
</evidence>
<reference evidence="2 3" key="1">
    <citation type="submission" date="2018-04" db="EMBL/GenBank/DDBJ databases">
        <title>Genomic Encyclopedia of Archaeal and Bacterial Type Strains, Phase II (KMG-II): from individual species to whole genera.</title>
        <authorList>
            <person name="Goeker M."/>
        </authorList>
    </citation>
    <scope>NUCLEOTIDE SEQUENCE [LARGE SCALE GENOMIC DNA]</scope>
    <source>
        <strain evidence="2 3">DSM 25731</strain>
    </source>
</reference>
<dbReference type="OrthoDB" id="9811416at2"/>
<dbReference type="AlphaFoldDB" id="A0A2T6BYC5"/>
<dbReference type="Gene3D" id="2.40.160.50">
    <property type="entry name" value="membrane protein fhac: a member of the omp85/tpsb transporter family"/>
    <property type="match status" value="1"/>
</dbReference>
<keyword evidence="3" id="KW-1185">Reference proteome</keyword>
<evidence type="ECO:0000313" key="3">
    <source>
        <dbReference type="Proteomes" id="UP000244090"/>
    </source>
</evidence>
<dbReference type="EMBL" id="QBKT01000005">
    <property type="protein sequence ID" value="PTX60967.1"/>
    <property type="molecule type" value="Genomic_DNA"/>
</dbReference>
<feature type="chain" id="PRO_5015561741" description="Outer membrane protein assembly factor BamA" evidence="1">
    <location>
        <begin position="24"/>
        <end position="561"/>
    </location>
</feature>
<keyword evidence="1" id="KW-0732">Signal</keyword>
<accession>A0A2T6BYC5</accession>
<comment type="caution">
    <text evidence="2">The sequence shown here is derived from an EMBL/GenBank/DDBJ whole genome shotgun (WGS) entry which is preliminary data.</text>
</comment>
<protein>
    <recommendedName>
        <fullName evidence="4">Outer membrane protein assembly factor BamA</fullName>
    </recommendedName>
</protein>
<evidence type="ECO:0008006" key="4">
    <source>
        <dbReference type="Google" id="ProtNLM"/>
    </source>
</evidence>
<proteinExistence type="predicted"/>
<name>A0A2T6BYC5_9FLAO</name>
<feature type="signal peptide" evidence="1">
    <location>
        <begin position="1"/>
        <end position="23"/>
    </location>
</feature>
<dbReference type="Proteomes" id="UP000244090">
    <property type="component" value="Unassembled WGS sequence"/>
</dbReference>
<evidence type="ECO:0000256" key="1">
    <source>
        <dbReference type="SAM" id="SignalP"/>
    </source>
</evidence>
<sequence length="561" mass="64278">MKKSTLHIFYLFFALFCIQYANSQTLQINGATENDQKVIDATNYKRAHENIKSIVDELASLQKAFFTIGYFDATYSKLEKVSDSVYQSTFTLNTKYTSLDIHYDREKLDESLLNAFNLKYTDSTFTVTPENITPFLEAIVTNFQNTGNPFAEVQLENIRKKGQTIIADLDIKIIEKRRLDKVIIKGYEKFPKAYTKNYLRLTSKVFNKDEITKQTKRIDQLPFARQIKDPEILFAKDSTILYVYIEKVKSNFFDGFIGFNSDEDTGNLKLNGYLDLKLMNNLNAGEQFNLLWKNDGNGQTKFLADLRVPYIFNSPVGINAGLDIFRRDSLFNIVNVKLNAFYQINPNNQLHVGILQTESNNLSEDEANTTIDDYKSFFTTAGYTFTKRNDALSIFPVKMFAGLEAQLGTRTNTGEKNEQSKFSFTGNYLWELNNRNFIYINNTSEALISNQYLTNEKFRLGGIQSIRGFNENSLEATLYSTINTEYRYILSRNSYVHSIIDFTYLQDDLTKTDVKLYGFGFGLGIRSKSGLLKINYAVGKTDNSAIKLSESKVHISLSTSF</sequence>
<dbReference type="RefSeq" id="WP_108115090.1">
    <property type="nucleotide sequence ID" value="NZ_QBKT01000005.1"/>
</dbReference>
<gene>
    <name evidence="2" type="ORF">C8N46_105123</name>
</gene>